<gene>
    <name evidence="12" type="primary">recF</name>
    <name evidence="15" type="ORF">NZ47_08060</name>
</gene>
<dbReference type="PANTHER" id="PTHR32182">
    <property type="entry name" value="DNA REPLICATION AND REPAIR PROTEIN RECF"/>
    <property type="match status" value="1"/>
</dbReference>
<sequence>MKLKHLKLVGYRNYEELSLDLSDGTNIFIGRNAQGKTNILESVCYASMGSSFRTNTDNDLIMWNHLGSLVSIDFQRMGVDNKLEFIFQREKRRQIIHNGSKIKAKELIGIINVVLFSPEDLTLIKGAPSERRRFLDMEISQASPAYYGELIKYNRLLQQRNTLLKSIRDGKAQASMLEMWDSQLVDSGIKIIGKRLETVKKLNMLANLMQRRISTNEENLSLSYCVKGYTGVVDKIDEKMILWYNETLREVTREDIYRGSTSIGPHRDDIQIYVNGIDLKAFGSQGQQRTGVLSMKLSELEFIRSEKGEYPILLLDDVMSELDMNRRQQLLEFIKKEHIQTIITATDKAYFPEDANSVFYKVSGGTVEVSDRM</sequence>
<feature type="binding site" evidence="12">
    <location>
        <begin position="30"/>
        <end position="37"/>
    </location>
    <ligand>
        <name>ATP</name>
        <dbReference type="ChEBI" id="CHEBI:30616"/>
    </ligand>
</feature>
<evidence type="ECO:0000313" key="15">
    <source>
        <dbReference type="EMBL" id="KHM51861.1"/>
    </source>
</evidence>
<dbReference type="InterPro" id="IPR027417">
    <property type="entry name" value="P-loop_NTPase"/>
</dbReference>
<dbReference type="SUPFAM" id="SSF52540">
    <property type="entry name" value="P-loop containing nucleoside triphosphate hydrolases"/>
    <property type="match status" value="1"/>
</dbReference>
<keyword evidence="16" id="KW-1185">Reference proteome</keyword>
<accession>A0A0B2JZ31</accession>
<keyword evidence="6 12" id="KW-0547">Nucleotide-binding</keyword>
<evidence type="ECO:0000256" key="2">
    <source>
        <dbReference type="ARBA" id="ARBA00008016"/>
    </source>
</evidence>
<keyword evidence="8 12" id="KW-0067">ATP-binding</keyword>
<name>A0A0B2JZ31_9FIRM</name>
<dbReference type="Proteomes" id="UP000030993">
    <property type="component" value="Unassembled WGS sequence"/>
</dbReference>
<dbReference type="GO" id="GO:0009432">
    <property type="term" value="P:SOS response"/>
    <property type="evidence" value="ECO:0007669"/>
    <property type="project" value="UniProtKB-UniRule"/>
</dbReference>
<comment type="subcellular location">
    <subcellularLocation>
        <location evidence="1 12 13">Cytoplasm</location>
    </subcellularLocation>
</comment>
<evidence type="ECO:0000256" key="13">
    <source>
        <dbReference type="RuleBase" id="RU000578"/>
    </source>
</evidence>
<comment type="function">
    <text evidence="12 13">The RecF protein is involved in DNA metabolism; it is required for DNA replication and normal SOS inducibility. RecF binds preferentially to single-stranded, linear DNA. It also seems to bind ATP.</text>
</comment>
<keyword evidence="11 12" id="KW-0742">SOS response</keyword>
<dbReference type="AlphaFoldDB" id="A0A0B2JZ31"/>
<reference evidence="15 16" key="1">
    <citation type="journal article" date="2013" name="PLoS ONE">
        <title>Identification and characterization of three novel lipases belonging to families II and V from Anaerovibrio lipolyticus 5ST.</title>
        <authorList>
            <person name="Prive F."/>
            <person name="Kaderbhai N.N."/>
            <person name="Girdwood S."/>
            <person name="Worgan H.J."/>
            <person name="Pinloche E."/>
            <person name="Scollan N.D."/>
            <person name="Huws S.A."/>
            <person name="Newbold C.J."/>
        </authorList>
    </citation>
    <scope>NUCLEOTIDE SEQUENCE [LARGE SCALE GENOMIC DNA]</scope>
    <source>
        <strain evidence="15 16">5S</strain>
    </source>
</reference>
<dbReference type="GO" id="GO:0006302">
    <property type="term" value="P:double-strand break repair"/>
    <property type="evidence" value="ECO:0007669"/>
    <property type="project" value="TreeGrafter"/>
</dbReference>
<organism evidence="15 16">
    <name type="scientific">Anaerovibrio lipolyticus</name>
    <dbReference type="NCBI Taxonomy" id="82374"/>
    <lineage>
        <taxon>Bacteria</taxon>
        <taxon>Bacillati</taxon>
        <taxon>Bacillota</taxon>
        <taxon>Negativicutes</taxon>
        <taxon>Selenomonadales</taxon>
        <taxon>Selenomonadaceae</taxon>
        <taxon>Anaerovibrio</taxon>
    </lineage>
</organism>
<evidence type="ECO:0000259" key="14">
    <source>
        <dbReference type="Pfam" id="PF02463"/>
    </source>
</evidence>
<evidence type="ECO:0000256" key="10">
    <source>
        <dbReference type="ARBA" id="ARBA00023204"/>
    </source>
</evidence>
<dbReference type="CDD" id="cd03242">
    <property type="entry name" value="ABC_RecF"/>
    <property type="match status" value="1"/>
</dbReference>
<dbReference type="NCBIfam" id="TIGR00611">
    <property type="entry name" value="recf"/>
    <property type="match status" value="1"/>
</dbReference>
<evidence type="ECO:0000256" key="8">
    <source>
        <dbReference type="ARBA" id="ARBA00022840"/>
    </source>
</evidence>
<keyword evidence="10 12" id="KW-0234">DNA repair</keyword>
<comment type="similarity">
    <text evidence="2 12 13">Belongs to the RecF family.</text>
</comment>
<evidence type="ECO:0000256" key="11">
    <source>
        <dbReference type="ARBA" id="ARBA00023236"/>
    </source>
</evidence>
<evidence type="ECO:0000256" key="12">
    <source>
        <dbReference type="HAMAP-Rule" id="MF_00365"/>
    </source>
</evidence>
<keyword evidence="4 12" id="KW-0963">Cytoplasm</keyword>
<dbReference type="PANTHER" id="PTHR32182:SF0">
    <property type="entry name" value="DNA REPLICATION AND REPAIR PROTEIN RECF"/>
    <property type="match status" value="1"/>
</dbReference>
<evidence type="ECO:0000313" key="16">
    <source>
        <dbReference type="Proteomes" id="UP000030993"/>
    </source>
</evidence>
<dbReference type="GO" id="GO:0006260">
    <property type="term" value="P:DNA replication"/>
    <property type="evidence" value="ECO:0007669"/>
    <property type="project" value="UniProtKB-UniRule"/>
</dbReference>
<dbReference type="PROSITE" id="PS00617">
    <property type="entry name" value="RECF_1"/>
    <property type="match status" value="1"/>
</dbReference>
<evidence type="ECO:0000256" key="9">
    <source>
        <dbReference type="ARBA" id="ARBA00023125"/>
    </source>
</evidence>
<dbReference type="Gene3D" id="3.40.50.300">
    <property type="entry name" value="P-loop containing nucleotide triphosphate hydrolases"/>
    <property type="match status" value="1"/>
</dbReference>
<dbReference type="EMBL" id="JSCE01000166">
    <property type="protein sequence ID" value="KHM51861.1"/>
    <property type="molecule type" value="Genomic_DNA"/>
</dbReference>
<dbReference type="PROSITE" id="PS00618">
    <property type="entry name" value="RECF_2"/>
    <property type="match status" value="1"/>
</dbReference>
<evidence type="ECO:0000256" key="3">
    <source>
        <dbReference type="ARBA" id="ARBA00020170"/>
    </source>
</evidence>
<dbReference type="InterPro" id="IPR018078">
    <property type="entry name" value="DNA-binding_RecF_CS"/>
</dbReference>
<dbReference type="HAMAP" id="MF_00365">
    <property type="entry name" value="RecF"/>
    <property type="match status" value="1"/>
</dbReference>
<dbReference type="GO" id="GO:0005737">
    <property type="term" value="C:cytoplasm"/>
    <property type="evidence" value="ECO:0007669"/>
    <property type="project" value="UniProtKB-SubCell"/>
</dbReference>
<dbReference type="InterPro" id="IPR001238">
    <property type="entry name" value="DNA-binding_RecF"/>
</dbReference>
<dbReference type="GO" id="GO:0003697">
    <property type="term" value="F:single-stranded DNA binding"/>
    <property type="evidence" value="ECO:0007669"/>
    <property type="project" value="UniProtKB-UniRule"/>
</dbReference>
<evidence type="ECO:0000256" key="6">
    <source>
        <dbReference type="ARBA" id="ARBA00022741"/>
    </source>
</evidence>
<evidence type="ECO:0000256" key="5">
    <source>
        <dbReference type="ARBA" id="ARBA00022705"/>
    </source>
</evidence>
<dbReference type="Pfam" id="PF02463">
    <property type="entry name" value="SMC_N"/>
    <property type="match status" value="1"/>
</dbReference>
<keyword evidence="7 12" id="KW-0227">DNA damage</keyword>
<dbReference type="STRING" id="82374.NZ47_08060"/>
<evidence type="ECO:0000256" key="7">
    <source>
        <dbReference type="ARBA" id="ARBA00022763"/>
    </source>
</evidence>
<keyword evidence="9 12" id="KW-0238">DNA-binding</keyword>
<feature type="domain" description="RecF/RecN/SMC N-terminal" evidence="14">
    <location>
        <begin position="3"/>
        <end position="353"/>
    </location>
</feature>
<evidence type="ECO:0000256" key="1">
    <source>
        <dbReference type="ARBA" id="ARBA00004496"/>
    </source>
</evidence>
<proteinExistence type="inferred from homology"/>
<keyword evidence="5 12" id="KW-0235">DNA replication</keyword>
<protein>
    <recommendedName>
        <fullName evidence="3 12">DNA replication and repair protein RecF</fullName>
    </recommendedName>
</protein>
<dbReference type="InterPro" id="IPR003395">
    <property type="entry name" value="RecF/RecN/SMC_N"/>
</dbReference>
<evidence type="ECO:0000256" key="4">
    <source>
        <dbReference type="ARBA" id="ARBA00022490"/>
    </source>
</evidence>
<dbReference type="Gene3D" id="1.20.1050.90">
    <property type="entry name" value="RecF/RecN/SMC, N-terminal domain"/>
    <property type="match status" value="1"/>
</dbReference>
<dbReference type="GO" id="GO:0005524">
    <property type="term" value="F:ATP binding"/>
    <property type="evidence" value="ECO:0007669"/>
    <property type="project" value="UniProtKB-UniRule"/>
</dbReference>
<dbReference type="eggNOG" id="COG1195">
    <property type="taxonomic scope" value="Bacteria"/>
</dbReference>
<dbReference type="RefSeq" id="WP_039208963.1">
    <property type="nucleotide sequence ID" value="NZ_JSCE01000166.1"/>
</dbReference>
<dbReference type="InterPro" id="IPR042174">
    <property type="entry name" value="RecF_2"/>
</dbReference>
<dbReference type="GO" id="GO:0000731">
    <property type="term" value="P:DNA synthesis involved in DNA repair"/>
    <property type="evidence" value="ECO:0007669"/>
    <property type="project" value="TreeGrafter"/>
</dbReference>
<comment type="caution">
    <text evidence="15">The sequence shown here is derived from an EMBL/GenBank/DDBJ whole genome shotgun (WGS) entry which is preliminary data.</text>
</comment>